<name>A0AA40GGS0_9HYME</name>
<evidence type="ECO:0000256" key="1">
    <source>
        <dbReference type="SAM" id="SignalP"/>
    </source>
</evidence>
<keyword evidence="1" id="KW-0732">Signal</keyword>
<dbReference type="Proteomes" id="UP001177670">
    <property type="component" value="Unassembled WGS sequence"/>
</dbReference>
<keyword evidence="3" id="KW-1185">Reference proteome</keyword>
<evidence type="ECO:0000313" key="3">
    <source>
        <dbReference type="Proteomes" id="UP001177670"/>
    </source>
</evidence>
<accession>A0AA40GGS0</accession>
<feature type="chain" id="PRO_5041315387" evidence="1">
    <location>
        <begin position="20"/>
        <end position="165"/>
    </location>
</feature>
<reference evidence="2" key="1">
    <citation type="submission" date="2021-10" db="EMBL/GenBank/DDBJ databases">
        <title>Melipona bicolor Genome sequencing and assembly.</title>
        <authorList>
            <person name="Araujo N.S."/>
            <person name="Arias M.C."/>
        </authorList>
    </citation>
    <scope>NUCLEOTIDE SEQUENCE</scope>
    <source>
        <strain evidence="2">USP_2M_L1-L4_2017</strain>
        <tissue evidence="2">Whole body</tissue>
    </source>
</reference>
<gene>
    <name evidence="2" type="ORF">K0M31_002025</name>
</gene>
<evidence type="ECO:0000313" key="2">
    <source>
        <dbReference type="EMBL" id="KAK1137520.1"/>
    </source>
</evidence>
<organism evidence="2 3">
    <name type="scientific">Melipona bicolor</name>
    <dbReference type="NCBI Taxonomy" id="60889"/>
    <lineage>
        <taxon>Eukaryota</taxon>
        <taxon>Metazoa</taxon>
        <taxon>Ecdysozoa</taxon>
        <taxon>Arthropoda</taxon>
        <taxon>Hexapoda</taxon>
        <taxon>Insecta</taxon>
        <taxon>Pterygota</taxon>
        <taxon>Neoptera</taxon>
        <taxon>Endopterygota</taxon>
        <taxon>Hymenoptera</taxon>
        <taxon>Apocrita</taxon>
        <taxon>Aculeata</taxon>
        <taxon>Apoidea</taxon>
        <taxon>Anthophila</taxon>
        <taxon>Apidae</taxon>
        <taxon>Melipona</taxon>
    </lineage>
</organism>
<comment type="caution">
    <text evidence="2">The sequence shown here is derived from an EMBL/GenBank/DDBJ whole genome shotgun (WGS) entry which is preliminary data.</text>
</comment>
<feature type="signal peptide" evidence="1">
    <location>
        <begin position="1"/>
        <end position="19"/>
    </location>
</feature>
<protein>
    <submittedName>
        <fullName evidence="2">Uncharacterized protein</fullName>
    </submittedName>
</protein>
<dbReference type="EMBL" id="JAHYIQ010000001">
    <property type="protein sequence ID" value="KAK1137520.1"/>
    <property type="molecule type" value="Genomic_DNA"/>
</dbReference>
<dbReference type="AlphaFoldDB" id="A0AA40GGS0"/>
<proteinExistence type="predicted"/>
<sequence>MRHALPLGFFFLVFVSVYARRATGCAFCEKLSQQQLQLSQLQQLSQQQPHQQQGYKTIGSPRPFGAEKPTRVQEFNRTGVLHPEYLIPATLRPGNVSQFYYLSPREGPPLTLLVSPCSGPISWTVSYVEPPENAEETEGVKCTENYFLYRMFREAKLILCVNEFK</sequence>